<dbReference type="InterPro" id="IPR043808">
    <property type="entry name" value="DUF5790"/>
</dbReference>
<gene>
    <name evidence="3" type="ORF">ACFSBW_04685</name>
</gene>
<comment type="caution">
    <text evidence="3">The sequence shown here is derived from an EMBL/GenBank/DDBJ whole genome shotgun (WGS) entry which is preliminary data.</text>
</comment>
<dbReference type="EMBL" id="JBHUDM010000001">
    <property type="protein sequence ID" value="MFD1641171.1"/>
    <property type="molecule type" value="Genomic_DNA"/>
</dbReference>
<feature type="compositionally biased region" description="Low complexity" evidence="2">
    <location>
        <begin position="133"/>
        <end position="143"/>
    </location>
</feature>
<dbReference type="AlphaFoldDB" id="A0ABD6D583"/>
<dbReference type="Pfam" id="PF19103">
    <property type="entry name" value="DUF5790"/>
    <property type="match status" value="1"/>
</dbReference>
<name>A0ABD6D583_9EURY</name>
<evidence type="ECO:0000313" key="4">
    <source>
        <dbReference type="Proteomes" id="UP001597052"/>
    </source>
</evidence>
<evidence type="ECO:0000313" key="3">
    <source>
        <dbReference type="EMBL" id="MFD1641171.1"/>
    </source>
</evidence>
<dbReference type="RefSeq" id="WP_256394871.1">
    <property type="nucleotide sequence ID" value="NZ_JANHDJ010000001.1"/>
</dbReference>
<evidence type="ECO:0000256" key="2">
    <source>
        <dbReference type="SAM" id="MobiDB-lite"/>
    </source>
</evidence>
<protein>
    <submittedName>
        <fullName evidence="3">DUF5790 family protein</fullName>
    </submittedName>
</protein>
<dbReference type="Proteomes" id="UP001597052">
    <property type="component" value="Unassembled WGS sequence"/>
</dbReference>
<feature type="coiled-coil region" evidence="1">
    <location>
        <begin position="90"/>
        <end position="117"/>
    </location>
</feature>
<sequence>MSQTSFDDDDLFGEAAEEMSADVEEHLAAARTELPTADSIWETEADNVLGVLNGLKSALDVGEAADHLRQAKKWFTLGSRAEAFENPEELQEEIETVEQLLETVDEASDEVSGLTATIPALRGDLQEAHEAADAASAESGGAAEAEEAE</sequence>
<keyword evidence="1" id="KW-0175">Coiled coil</keyword>
<reference evidence="3 4" key="1">
    <citation type="journal article" date="2019" name="Int. J. Syst. Evol. Microbiol.">
        <title>The Global Catalogue of Microorganisms (GCM) 10K type strain sequencing project: providing services to taxonomists for standard genome sequencing and annotation.</title>
        <authorList>
            <consortium name="The Broad Institute Genomics Platform"/>
            <consortium name="The Broad Institute Genome Sequencing Center for Infectious Disease"/>
            <person name="Wu L."/>
            <person name="Ma J."/>
        </authorList>
    </citation>
    <scope>NUCLEOTIDE SEQUENCE [LARGE SCALE GENOMIC DNA]</scope>
    <source>
        <strain evidence="3 4">CGMCC 1.10593</strain>
    </source>
</reference>
<organism evidence="3 4">
    <name type="scientific">Halohasta litorea</name>
    <dbReference type="NCBI Taxonomy" id="869891"/>
    <lineage>
        <taxon>Archaea</taxon>
        <taxon>Methanobacteriati</taxon>
        <taxon>Methanobacteriota</taxon>
        <taxon>Stenosarchaea group</taxon>
        <taxon>Halobacteria</taxon>
        <taxon>Halobacteriales</taxon>
        <taxon>Haloferacaceae</taxon>
        <taxon>Halohasta</taxon>
    </lineage>
</organism>
<proteinExistence type="predicted"/>
<feature type="region of interest" description="Disordered" evidence="2">
    <location>
        <begin position="124"/>
        <end position="149"/>
    </location>
</feature>
<accession>A0ABD6D583</accession>
<keyword evidence="4" id="KW-1185">Reference proteome</keyword>
<evidence type="ECO:0000256" key="1">
    <source>
        <dbReference type="SAM" id="Coils"/>
    </source>
</evidence>
<feature type="region of interest" description="Disordered" evidence="2">
    <location>
        <begin position="1"/>
        <end position="22"/>
    </location>
</feature>